<dbReference type="EC" id="2.7.1.130" evidence="3 13"/>
<comment type="similarity">
    <text evidence="13">Belongs to the LpxK family.</text>
</comment>
<evidence type="ECO:0000256" key="11">
    <source>
        <dbReference type="ARBA" id="ARBA00023098"/>
    </source>
</evidence>
<gene>
    <name evidence="13 14" type="primary">lpxK</name>
    <name evidence="14" type="ORF">JL102_04140</name>
</gene>
<evidence type="ECO:0000313" key="14">
    <source>
        <dbReference type="EMBL" id="MBL3655307.1"/>
    </source>
</evidence>
<comment type="catalytic activity">
    <reaction evidence="13">
        <text>a lipid A disaccharide + ATP = a lipid IVA + ADP + H(+)</text>
        <dbReference type="Rhea" id="RHEA:67840"/>
        <dbReference type="ChEBI" id="CHEBI:15378"/>
        <dbReference type="ChEBI" id="CHEBI:30616"/>
        <dbReference type="ChEBI" id="CHEBI:176343"/>
        <dbReference type="ChEBI" id="CHEBI:176425"/>
        <dbReference type="ChEBI" id="CHEBI:456216"/>
        <dbReference type="EC" id="2.7.1.130"/>
    </reaction>
</comment>
<dbReference type="InterPro" id="IPR027417">
    <property type="entry name" value="P-loop_NTPase"/>
</dbReference>
<evidence type="ECO:0000256" key="4">
    <source>
        <dbReference type="ARBA" id="ARBA00016436"/>
    </source>
</evidence>
<evidence type="ECO:0000256" key="6">
    <source>
        <dbReference type="ARBA" id="ARBA00022556"/>
    </source>
</evidence>
<evidence type="ECO:0000313" key="15">
    <source>
        <dbReference type="Proteomes" id="UP000659388"/>
    </source>
</evidence>
<evidence type="ECO:0000256" key="12">
    <source>
        <dbReference type="ARBA" id="ARBA00029757"/>
    </source>
</evidence>
<keyword evidence="8 13" id="KW-0547">Nucleotide-binding</keyword>
<dbReference type="EMBL" id="JAESIY010000002">
    <property type="protein sequence ID" value="MBL3655307.1"/>
    <property type="molecule type" value="Genomic_DNA"/>
</dbReference>
<dbReference type="GO" id="GO:0009029">
    <property type="term" value="F:lipid-A 4'-kinase activity"/>
    <property type="evidence" value="ECO:0007669"/>
    <property type="project" value="UniProtKB-UniRule"/>
</dbReference>
<dbReference type="AlphaFoldDB" id="A0A937F2V5"/>
<comment type="function">
    <text evidence="1 13">Transfers the gamma-phosphate of ATP to the 4'-position of a tetraacyldisaccharide 1-phosphate intermediate (termed DS-1-P) to form tetraacyldisaccharide 1,4'-bis-phosphate (lipid IVA).</text>
</comment>
<keyword evidence="5 13" id="KW-0444">Lipid biosynthesis</keyword>
<evidence type="ECO:0000256" key="13">
    <source>
        <dbReference type="HAMAP-Rule" id="MF_00409"/>
    </source>
</evidence>
<keyword evidence="11 13" id="KW-0443">Lipid metabolism</keyword>
<evidence type="ECO:0000256" key="7">
    <source>
        <dbReference type="ARBA" id="ARBA00022679"/>
    </source>
</evidence>
<comment type="caution">
    <text evidence="14">The sequence shown here is derived from an EMBL/GenBank/DDBJ whole genome shotgun (WGS) entry which is preliminary data.</text>
</comment>
<organism evidence="14 15">
    <name type="scientific">Fulvivirga sediminis</name>
    <dbReference type="NCBI Taxonomy" id="2803949"/>
    <lineage>
        <taxon>Bacteria</taxon>
        <taxon>Pseudomonadati</taxon>
        <taxon>Bacteroidota</taxon>
        <taxon>Cytophagia</taxon>
        <taxon>Cytophagales</taxon>
        <taxon>Fulvivirgaceae</taxon>
        <taxon>Fulvivirga</taxon>
    </lineage>
</organism>
<name>A0A937F2V5_9BACT</name>
<evidence type="ECO:0000256" key="10">
    <source>
        <dbReference type="ARBA" id="ARBA00022840"/>
    </source>
</evidence>
<sequence length="343" mass="38942">MSFLTVLLYPFAVLYDAITRVRNYMYNIGYKTSFLFEANVISVGNLSVGGTGKTPMVEYLIRLLTQKRLVTLSRGYGRKTKGFLVAGKDDSAATIGDEPFQIYNKFKDIHVTVGEERAMAIPFILAEFPDTEVILLDDAFQHRPVKPSLSILLTDYNRPFYNDYLLPAGRLRENRKGADRADIIVVTKCPDEIDYEGYENEIRKYNNDALIAFSTVAYGKPMRWNGAEENAEGEVLLVSGIANPAGLRKYVSEKYKLVDEIIYQDHYKYRAFDLDKIVEAFKQVKGESKFILTTEKDFVKLKPLLVAKGIDIPLFYLPIETTFVKGGRAFDETVLNSIISYSN</sequence>
<dbReference type="GO" id="GO:0005886">
    <property type="term" value="C:plasma membrane"/>
    <property type="evidence" value="ECO:0007669"/>
    <property type="project" value="TreeGrafter"/>
</dbReference>
<accession>A0A937F2V5</accession>
<reference evidence="14" key="1">
    <citation type="submission" date="2021-01" db="EMBL/GenBank/DDBJ databases">
        <title>Fulvivirga kasyanovii gen. nov., sp nov., a novel member of the phylum Bacteroidetes isolated from seawater in a mussel farm.</title>
        <authorList>
            <person name="Zhao L.-H."/>
            <person name="Wang Z.-J."/>
        </authorList>
    </citation>
    <scope>NUCLEOTIDE SEQUENCE</scope>
    <source>
        <strain evidence="14">2943</strain>
    </source>
</reference>
<keyword evidence="15" id="KW-1185">Reference proteome</keyword>
<dbReference type="InterPro" id="IPR003758">
    <property type="entry name" value="LpxK"/>
</dbReference>
<comment type="pathway">
    <text evidence="2 13">Glycolipid biosynthesis; lipid IV(A) biosynthesis; lipid IV(A) from (3R)-3-hydroxytetradecanoyl-[acyl-carrier-protein] and UDP-N-acetyl-alpha-D-glucosamine: step 6/6.</text>
</comment>
<evidence type="ECO:0000256" key="5">
    <source>
        <dbReference type="ARBA" id="ARBA00022516"/>
    </source>
</evidence>
<keyword evidence="6 13" id="KW-0441">Lipid A biosynthesis</keyword>
<evidence type="ECO:0000256" key="3">
    <source>
        <dbReference type="ARBA" id="ARBA00012071"/>
    </source>
</evidence>
<keyword evidence="7 13" id="KW-0808">Transferase</keyword>
<dbReference type="RefSeq" id="WP_202242914.1">
    <property type="nucleotide sequence ID" value="NZ_JAESIY010000002.1"/>
</dbReference>
<dbReference type="PANTHER" id="PTHR42724">
    <property type="entry name" value="TETRAACYLDISACCHARIDE 4'-KINASE"/>
    <property type="match status" value="1"/>
</dbReference>
<dbReference type="SUPFAM" id="SSF52540">
    <property type="entry name" value="P-loop containing nucleoside triphosphate hydrolases"/>
    <property type="match status" value="1"/>
</dbReference>
<protein>
    <recommendedName>
        <fullName evidence="4 13">Tetraacyldisaccharide 4'-kinase</fullName>
        <ecNumber evidence="3 13">2.7.1.130</ecNumber>
    </recommendedName>
    <alternativeName>
        <fullName evidence="12 13">Lipid A 4'-kinase</fullName>
    </alternativeName>
</protein>
<keyword evidence="9 13" id="KW-0418">Kinase</keyword>
<dbReference type="GO" id="GO:0009245">
    <property type="term" value="P:lipid A biosynthetic process"/>
    <property type="evidence" value="ECO:0007669"/>
    <property type="project" value="UniProtKB-UniRule"/>
</dbReference>
<dbReference type="GO" id="GO:0005524">
    <property type="term" value="F:ATP binding"/>
    <property type="evidence" value="ECO:0007669"/>
    <property type="project" value="UniProtKB-UniRule"/>
</dbReference>
<feature type="binding site" evidence="13">
    <location>
        <begin position="47"/>
        <end position="54"/>
    </location>
    <ligand>
        <name>ATP</name>
        <dbReference type="ChEBI" id="CHEBI:30616"/>
    </ligand>
</feature>
<dbReference type="Pfam" id="PF02606">
    <property type="entry name" value="LpxK"/>
    <property type="match status" value="1"/>
</dbReference>
<evidence type="ECO:0000256" key="1">
    <source>
        <dbReference type="ARBA" id="ARBA00002274"/>
    </source>
</evidence>
<proteinExistence type="inferred from homology"/>
<evidence type="ECO:0000256" key="2">
    <source>
        <dbReference type="ARBA" id="ARBA00004870"/>
    </source>
</evidence>
<evidence type="ECO:0000256" key="8">
    <source>
        <dbReference type="ARBA" id="ARBA00022741"/>
    </source>
</evidence>
<dbReference type="NCBIfam" id="TIGR00682">
    <property type="entry name" value="lpxK"/>
    <property type="match status" value="1"/>
</dbReference>
<dbReference type="Proteomes" id="UP000659388">
    <property type="component" value="Unassembled WGS sequence"/>
</dbReference>
<dbReference type="HAMAP" id="MF_00409">
    <property type="entry name" value="LpxK"/>
    <property type="match status" value="1"/>
</dbReference>
<evidence type="ECO:0000256" key="9">
    <source>
        <dbReference type="ARBA" id="ARBA00022777"/>
    </source>
</evidence>
<dbReference type="PANTHER" id="PTHR42724:SF1">
    <property type="entry name" value="TETRAACYLDISACCHARIDE 4'-KINASE, MITOCHONDRIAL-RELATED"/>
    <property type="match status" value="1"/>
</dbReference>
<keyword evidence="10 13" id="KW-0067">ATP-binding</keyword>
<dbReference type="GO" id="GO:0009244">
    <property type="term" value="P:lipopolysaccharide core region biosynthetic process"/>
    <property type="evidence" value="ECO:0007669"/>
    <property type="project" value="TreeGrafter"/>
</dbReference>